<evidence type="ECO:0000313" key="9">
    <source>
        <dbReference type="Proteomes" id="UP001197492"/>
    </source>
</evidence>
<dbReference type="Pfam" id="PF01380">
    <property type="entry name" value="SIS"/>
    <property type="match status" value="1"/>
</dbReference>
<protein>
    <submittedName>
        <fullName evidence="6">MurR/RpiR family transcriptional regulator</fullName>
    </submittedName>
</protein>
<dbReference type="PANTHER" id="PTHR30514:SF10">
    <property type="entry name" value="MURR_RPIR FAMILY TRANSCRIPTIONAL REGULATOR"/>
    <property type="match status" value="1"/>
</dbReference>
<dbReference type="GO" id="GO:0097367">
    <property type="term" value="F:carbohydrate derivative binding"/>
    <property type="evidence" value="ECO:0007669"/>
    <property type="project" value="InterPro"/>
</dbReference>
<dbReference type="RefSeq" id="WP_217747060.1">
    <property type="nucleotide sequence ID" value="NZ_JAHOEB010000007.1"/>
</dbReference>
<dbReference type="GO" id="GO:0003700">
    <property type="term" value="F:DNA-binding transcription factor activity"/>
    <property type="evidence" value="ECO:0007669"/>
    <property type="project" value="InterPro"/>
</dbReference>
<dbReference type="InterPro" id="IPR035472">
    <property type="entry name" value="RpiR-like_SIS"/>
</dbReference>
<keyword evidence="1" id="KW-0805">Transcription regulation</keyword>
<dbReference type="AlphaFoldDB" id="A0AAW4MPK9"/>
<dbReference type="InterPro" id="IPR047640">
    <property type="entry name" value="RpiR-like"/>
</dbReference>
<dbReference type="EMBL" id="JAHOEL010000007">
    <property type="protein sequence ID" value="MBV3392022.1"/>
    <property type="molecule type" value="Genomic_DNA"/>
</dbReference>
<evidence type="ECO:0000256" key="3">
    <source>
        <dbReference type="ARBA" id="ARBA00023163"/>
    </source>
</evidence>
<feature type="domain" description="SIS" evidence="5">
    <location>
        <begin position="124"/>
        <end position="265"/>
    </location>
</feature>
<dbReference type="InterPro" id="IPR000281">
    <property type="entry name" value="HTH_RpiR"/>
</dbReference>
<accession>A0AAW4MPK9</accession>
<dbReference type="CDD" id="cd05013">
    <property type="entry name" value="SIS_RpiR"/>
    <property type="match status" value="1"/>
</dbReference>
<dbReference type="PROSITE" id="PS51464">
    <property type="entry name" value="SIS"/>
    <property type="match status" value="1"/>
</dbReference>
<keyword evidence="3" id="KW-0804">Transcription</keyword>
<name>A0AAW4MPK9_9FIRM</name>
<keyword evidence="9" id="KW-1185">Reference proteome</keyword>
<dbReference type="Pfam" id="PF01418">
    <property type="entry name" value="HTH_6"/>
    <property type="match status" value="1"/>
</dbReference>
<dbReference type="EMBL" id="JAHOEF010000007">
    <property type="protein sequence ID" value="MBV3381996.1"/>
    <property type="molecule type" value="Genomic_DNA"/>
</dbReference>
<evidence type="ECO:0000313" key="6">
    <source>
        <dbReference type="EMBL" id="MBV3381996.1"/>
    </source>
</evidence>
<evidence type="ECO:0000256" key="2">
    <source>
        <dbReference type="ARBA" id="ARBA00023125"/>
    </source>
</evidence>
<organism evidence="6 8">
    <name type="scientific">Catenibacterium mitsuokai</name>
    <dbReference type="NCBI Taxonomy" id="100886"/>
    <lineage>
        <taxon>Bacteria</taxon>
        <taxon>Bacillati</taxon>
        <taxon>Bacillota</taxon>
        <taxon>Erysipelotrichia</taxon>
        <taxon>Erysipelotrichales</taxon>
        <taxon>Coprobacillaceae</taxon>
        <taxon>Catenibacterium</taxon>
    </lineage>
</organism>
<gene>
    <name evidence="6" type="ORF">KSV97_01900</name>
    <name evidence="7" type="ORF">KSW06_01915</name>
</gene>
<dbReference type="InterPro" id="IPR001347">
    <property type="entry name" value="SIS_dom"/>
</dbReference>
<evidence type="ECO:0000313" key="7">
    <source>
        <dbReference type="EMBL" id="MBV3392022.1"/>
    </source>
</evidence>
<evidence type="ECO:0000259" key="4">
    <source>
        <dbReference type="PROSITE" id="PS51071"/>
    </source>
</evidence>
<reference evidence="6 9" key="1">
    <citation type="submission" date="2021-06" db="EMBL/GenBank/DDBJ databases">
        <title>Collection of gut derived symbiotic bacterial strains cultured from healthy donors.</title>
        <authorList>
            <person name="Lin H."/>
            <person name="Littmann E."/>
            <person name="Pamer E.G."/>
        </authorList>
    </citation>
    <scope>NUCLEOTIDE SEQUENCE</scope>
    <source>
        <strain evidence="7 9">MSK.21.70</strain>
        <strain evidence="6">MSK.21.82</strain>
    </source>
</reference>
<dbReference type="GO" id="GO:0003677">
    <property type="term" value="F:DNA binding"/>
    <property type="evidence" value="ECO:0007669"/>
    <property type="project" value="UniProtKB-KW"/>
</dbReference>
<dbReference type="GO" id="GO:1901135">
    <property type="term" value="P:carbohydrate derivative metabolic process"/>
    <property type="evidence" value="ECO:0007669"/>
    <property type="project" value="InterPro"/>
</dbReference>
<dbReference type="PROSITE" id="PS51071">
    <property type="entry name" value="HTH_RPIR"/>
    <property type="match status" value="1"/>
</dbReference>
<dbReference type="Proteomes" id="UP001196408">
    <property type="component" value="Unassembled WGS sequence"/>
</dbReference>
<evidence type="ECO:0000259" key="5">
    <source>
        <dbReference type="PROSITE" id="PS51464"/>
    </source>
</evidence>
<dbReference type="Proteomes" id="UP001197492">
    <property type="component" value="Unassembled WGS sequence"/>
</dbReference>
<dbReference type="GeneID" id="301322799"/>
<evidence type="ECO:0000313" key="8">
    <source>
        <dbReference type="Proteomes" id="UP001196408"/>
    </source>
</evidence>
<evidence type="ECO:0000256" key="1">
    <source>
        <dbReference type="ARBA" id="ARBA00023015"/>
    </source>
</evidence>
<dbReference type="PANTHER" id="PTHR30514">
    <property type="entry name" value="GLUCOKINASE"/>
    <property type="match status" value="1"/>
</dbReference>
<keyword evidence="2" id="KW-0238">DNA-binding</keyword>
<sequence length="279" mass="32717">MNIYDKLEQLSLTESEKTLIDYVIEHSEDIMNMSASDISKNSYVSVSTIYRIIDKLELSGLQAFKSHIHFDRERYQKELVSVDYNYPFRINNTNHEIMTKMLNLYDQTLHSTLNLVNLDEFGKIVQKMYDANVIALFPSIGNFFMAECFRQNMLEIGKDVIVEKQIFYQTKVAETLKKGDLAIVISYANRTPHVEDFIRVMNKNQVTTVLISSTKESELSKLVDYHLYFASYEDSEEKIASFSSRASLQFLLDCLYACYFNRDYEKNIDYRIEHYIELS</sequence>
<comment type="caution">
    <text evidence="6">The sequence shown here is derived from an EMBL/GenBank/DDBJ whole genome shotgun (WGS) entry which is preliminary data.</text>
</comment>
<feature type="domain" description="HTH rpiR-type" evidence="4">
    <location>
        <begin position="1"/>
        <end position="75"/>
    </location>
</feature>
<proteinExistence type="predicted"/>